<accession>A0A084B7B8</accession>
<dbReference type="GO" id="GO:0046873">
    <property type="term" value="F:metal ion transmembrane transporter activity"/>
    <property type="evidence" value="ECO:0007669"/>
    <property type="project" value="InterPro"/>
</dbReference>
<dbReference type="GO" id="GO:0016020">
    <property type="term" value="C:membrane"/>
    <property type="evidence" value="ECO:0007669"/>
    <property type="project" value="InterPro"/>
</dbReference>
<proteinExistence type="predicted"/>
<evidence type="ECO:0000313" key="2">
    <source>
        <dbReference type="EMBL" id="KEY73447.1"/>
    </source>
</evidence>
<keyword evidence="1" id="KW-0812">Transmembrane</keyword>
<dbReference type="Proteomes" id="UP000028045">
    <property type="component" value="Unassembled WGS sequence"/>
</dbReference>
<name>A0A084B7B8_STACB</name>
<keyword evidence="1" id="KW-0472">Membrane</keyword>
<dbReference type="AlphaFoldDB" id="A0A084B7B8"/>
<dbReference type="InterPro" id="IPR002523">
    <property type="entry name" value="MgTranspt_CorA/ZnTranspt_ZntB"/>
</dbReference>
<organism evidence="2 3">
    <name type="scientific">Stachybotrys chartarum (strain CBS 109288 / IBT 7711)</name>
    <name type="common">Toxic black mold</name>
    <name type="synonym">Stilbospora chartarum</name>
    <dbReference type="NCBI Taxonomy" id="1280523"/>
    <lineage>
        <taxon>Eukaryota</taxon>
        <taxon>Fungi</taxon>
        <taxon>Dikarya</taxon>
        <taxon>Ascomycota</taxon>
        <taxon>Pezizomycotina</taxon>
        <taxon>Sordariomycetes</taxon>
        <taxon>Hypocreomycetidae</taxon>
        <taxon>Hypocreales</taxon>
        <taxon>Stachybotryaceae</taxon>
        <taxon>Stachybotrys</taxon>
    </lineage>
</organism>
<feature type="transmembrane region" description="Helical" evidence="1">
    <location>
        <begin position="261"/>
        <end position="285"/>
    </location>
</feature>
<evidence type="ECO:0000256" key="1">
    <source>
        <dbReference type="SAM" id="Phobius"/>
    </source>
</evidence>
<dbReference type="OrthoDB" id="5428055at2759"/>
<dbReference type="HOGENOM" id="CLU_937417_0_0_1"/>
<keyword evidence="1" id="KW-1133">Transmembrane helix</keyword>
<keyword evidence="3" id="KW-1185">Reference proteome</keyword>
<feature type="transmembrane region" description="Helical" evidence="1">
    <location>
        <begin position="228"/>
        <end position="249"/>
    </location>
</feature>
<reference evidence="2 3" key="1">
    <citation type="journal article" date="2014" name="BMC Genomics">
        <title>Comparative genome sequencing reveals chemotype-specific gene clusters in the toxigenic black mold Stachybotrys.</title>
        <authorList>
            <person name="Semeiks J."/>
            <person name="Borek D."/>
            <person name="Otwinowski Z."/>
            <person name="Grishin N.V."/>
        </authorList>
    </citation>
    <scope>NUCLEOTIDE SEQUENCE [LARGE SCALE GENOMIC DNA]</scope>
    <source>
        <strain evidence="3">CBS 109288 / IBT 7711</strain>
    </source>
</reference>
<protein>
    <submittedName>
        <fullName evidence="2">Uncharacterized protein</fullName>
    </submittedName>
</protein>
<gene>
    <name evidence="2" type="ORF">S7711_11088</name>
</gene>
<evidence type="ECO:0000313" key="3">
    <source>
        <dbReference type="Proteomes" id="UP000028045"/>
    </source>
</evidence>
<sequence>MLRKTPANATRTVIILLDPPFRAQSGDYGEIKDSVYNPIVRHLTPHAGAGSSVHPVPLTRRGIDLMAHYLTCDFLGQGVGIPSVSSVLRDLVLMISYEWTNVATYFERDLNTIEWRLERDSLPIEALAEMQQRLFSNRRRLRKYKQLLDGQIASLQDDCLPANFAISNPVHHSQGHEQLETSPINAHLVEARQLMEQNHARLLESLELIASLISVRQGILSLSQNRNLGFLALVATWALPFNVFAAVLGMQTEFGYGQSRWNLFLILACSTAALLSLAYLVYVWSIRGLKSRSTKFD</sequence>
<dbReference type="EMBL" id="KL647843">
    <property type="protein sequence ID" value="KEY73447.1"/>
    <property type="molecule type" value="Genomic_DNA"/>
</dbReference>
<dbReference type="Pfam" id="PF01544">
    <property type="entry name" value="CorA"/>
    <property type="match status" value="1"/>
</dbReference>